<dbReference type="PANTHER" id="PTHR30093">
    <property type="entry name" value="GENERAL SECRETION PATHWAY PROTEIN G"/>
    <property type="match status" value="1"/>
</dbReference>
<keyword evidence="1" id="KW-1133">Transmembrane helix</keyword>
<evidence type="ECO:0000313" key="2">
    <source>
        <dbReference type="EMBL" id="ABB50260.1"/>
    </source>
</evidence>
<evidence type="ECO:0000313" key="3">
    <source>
        <dbReference type="Proteomes" id="UP000002715"/>
    </source>
</evidence>
<dbReference type="Gene3D" id="3.30.700.10">
    <property type="entry name" value="Glycoprotein, Type 4 Pilin"/>
    <property type="match status" value="1"/>
</dbReference>
<dbReference type="InterPro" id="IPR012902">
    <property type="entry name" value="N_methyl_site"/>
</dbReference>
<dbReference type="STRING" id="74546.PMT9312_1201"/>
<sequence>MFSNLFVKDKKAFTLVELVVVVGIIGILSAIAIPSFRNTVYKTRQKEATTLLSSYLRSAEAYYVEFGSIVQNTSELGHFLKITGCCSVCSWDHNPKYCKSNSPMNFNDRELVSWRTDNGLYTIAMHPQAEELIYFIAYPEHEMGFQGYGVAACFSGKYGIKKIIENNNNLEKITHPPGCGENNDDWVHP</sequence>
<dbReference type="KEGG" id="pmi:PMT9312_1201"/>
<keyword evidence="1" id="KW-0812">Transmembrane</keyword>
<gene>
    <name evidence="2" type="ordered locus">PMT9312_1201</name>
</gene>
<dbReference type="AlphaFoldDB" id="Q31A35"/>
<dbReference type="InterPro" id="IPR045584">
    <property type="entry name" value="Pilin-like"/>
</dbReference>
<dbReference type="NCBIfam" id="TIGR02532">
    <property type="entry name" value="IV_pilin_GFxxxE"/>
    <property type="match status" value="1"/>
</dbReference>
<feature type="transmembrane region" description="Helical" evidence="1">
    <location>
        <begin position="12"/>
        <end position="36"/>
    </location>
</feature>
<dbReference type="Proteomes" id="UP000002715">
    <property type="component" value="Chromosome"/>
</dbReference>
<dbReference type="Pfam" id="PF07963">
    <property type="entry name" value="N_methyl"/>
    <property type="match status" value="1"/>
</dbReference>
<proteinExistence type="predicted"/>
<evidence type="ECO:0000256" key="1">
    <source>
        <dbReference type="SAM" id="Phobius"/>
    </source>
</evidence>
<protein>
    <submittedName>
        <fullName evidence="2">Tfp pilus assembly protein PilE-like protein</fullName>
    </submittedName>
</protein>
<dbReference type="EMBL" id="CP000111">
    <property type="protein sequence ID" value="ABB50260.1"/>
    <property type="molecule type" value="Genomic_DNA"/>
</dbReference>
<dbReference type="SUPFAM" id="SSF54523">
    <property type="entry name" value="Pili subunits"/>
    <property type="match status" value="1"/>
</dbReference>
<dbReference type="HOGENOM" id="CLU_1433329_0_0_3"/>
<name>Q31A35_PROM9</name>
<dbReference type="RefSeq" id="WP_011376750.1">
    <property type="nucleotide sequence ID" value="NC_007577.1"/>
</dbReference>
<dbReference type="eggNOG" id="COG4969">
    <property type="taxonomic scope" value="Bacteria"/>
</dbReference>
<reference evidence="3" key="1">
    <citation type="submission" date="2005-07" db="EMBL/GenBank/DDBJ databases">
        <title>Complete sequence of Prochlorococcus marinus str. MIT 9312.</title>
        <authorList>
            <consortium name="US DOE Joint Genome Institute"/>
            <person name="Copeland A."/>
            <person name="Lucas S."/>
            <person name="Lapidus A."/>
            <person name="Barry K."/>
            <person name="Detter J.C."/>
            <person name="Glavina T."/>
            <person name="Hammon N."/>
            <person name="Israni S."/>
            <person name="Pitluck S."/>
            <person name="Thiel J."/>
            <person name="Schmutz J."/>
            <person name="Larimer F."/>
            <person name="Land M."/>
            <person name="Kyrpides N."/>
            <person name="Lykidis A."/>
            <person name="Richardson P."/>
        </authorList>
    </citation>
    <scope>NUCLEOTIDE SEQUENCE [LARGE SCALE GENOMIC DNA]</scope>
    <source>
        <strain evidence="3">MIT 9312</strain>
    </source>
</reference>
<organism evidence="2 3">
    <name type="scientific">Prochlorococcus marinus (strain MIT 9312)</name>
    <dbReference type="NCBI Taxonomy" id="74546"/>
    <lineage>
        <taxon>Bacteria</taxon>
        <taxon>Bacillati</taxon>
        <taxon>Cyanobacteriota</taxon>
        <taxon>Cyanophyceae</taxon>
        <taxon>Synechococcales</taxon>
        <taxon>Prochlorococcaceae</taxon>
        <taxon>Prochlorococcus</taxon>
    </lineage>
</organism>
<accession>Q31A35</accession>
<keyword evidence="1" id="KW-0472">Membrane</keyword>